<feature type="region of interest" description="Disordered" evidence="1">
    <location>
        <begin position="51"/>
        <end position="74"/>
    </location>
</feature>
<dbReference type="RefSeq" id="WP_249589111.1">
    <property type="nucleotide sequence ID" value="NZ_BAAAQL010000046.1"/>
</dbReference>
<evidence type="ECO:0000313" key="3">
    <source>
        <dbReference type="Proteomes" id="UP000829992"/>
    </source>
</evidence>
<gene>
    <name evidence="2" type="ORF">M4V62_22950</name>
</gene>
<evidence type="ECO:0000256" key="1">
    <source>
        <dbReference type="SAM" id="MobiDB-lite"/>
    </source>
</evidence>
<evidence type="ECO:0000313" key="2">
    <source>
        <dbReference type="EMBL" id="UQT57722.1"/>
    </source>
</evidence>
<dbReference type="EMBL" id="CP097289">
    <property type="protein sequence ID" value="UQT57722.1"/>
    <property type="molecule type" value="Genomic_DNA"/>
</dbReference>
<sequence>MSGPTITVNRARHALAVTIGWGSLPDTDPAGLGLPLAVAGELHGATAARAPEVAASQVSSRPAARRKPRARVRG</sequence>
<organism evidence="2 3">
    <name type="scientific">Streptomyces durmitorensis</name>
    <dbReference type="NCBI Taxonomy" id="319947"/>
    <lineage>
        <taxon>Bacteria</taxon>
        <taxon>Bacillati</taxon>
        <taxon>Actinomycetota</taxon>
        <taxon>Actinomycetes</taxon>
        <taxon>Kitasatosporales</taxon>
        <taxon>Streptomycetaceae</taxon>
        <taxon>Streptomyces</taxon>
    </lineage>
</organism>
<dbReference type="Proteomes" id="UP000829992">
    <property type="component" value="Chromosome"/>
</dbReference>
<name>A0ABY4PV63_9ACTN</name>
<protein>
    <submittedName>
        <fullName evidence="2">Uncharacterized protein</fullName>
    </submittedName>
</protein>
<keyword evidence="3" id="KW-1185">Reference proteome</keyword>
<reference evidence="2 3" key="1">
    <citation type="submission" date="2022-05" db="EMBL/GenBank/DDBJ databases">
        <authorList>
            <person name="Zhou X."/>
            <person name="Li K."/>
            <person name="Man Y."/>
        </authorList>
    </citation>
    <scope>NUCLEOTIDE SEQUENCE [LARGE SCALE GENOMIC DNA]</scope>
    <source>
        <strain evidence="2 3">MS405</strain>
    </source>
</reference>
<proteinExistence type="predicted"/>
<accession>A0ABY4PV63</accession>
<feature type="compositionally biased region" description="Basic residues" evidence="1">
    <location>
        <begin position="63"/>
        <end position="74"/>
    </location>
</feature>